<proteinExistence type="predicted"/>
<reference evidence="3 4" key="1">
    <citation type="submission" date="2019-02" db="EMBL/GenBank/DDBJ databases">
        <title>Deep-cultivation of Planctomycetes and their phenomic and genomic characterization uncovers novel biology.</title>
        <authorList>
            <person name="Wiegand S."/>
            <person name="Jogler M."/>
            <person name="Boedeker C."/>
            <person name="Pinto D."/>
            <person name="Vollmers J."/>
            <person name="Rivas-Marin E."/>
            <person name="Kohn T."/>
            <person name="Peeters S.H."/>
            <person name="Heuer A."/>
            <person name="Rast P."/>
            <person name="Oberbeckmann S."/>
            <person name="Bunk B."/>
            <person name="Jeske O."/>
            <person name="Meyerdierks A."/>
            <person name="Storesund J.E."/>
            <person name="Kallscheuer N."/>
            <person name="Luecker S."/>
            <person name="Lage O.M."/>
            <person name="Pohl T."/>
            <person name="Merkel B.J."/>
            <person name="Hornburger P."/>
            <person name="Mueller R.-W."/>
            <person name="Bruemmer F."/>
            <person name="Labrenz M."/>
            <person name="Spormann A.M."/>
            <person name="Op den Camp H."/>
            <person name="Overmann J."/>
            <person name="Amann R."/>
            <person name="Jetten M.S.M."/>
            <person name="Mascher T."/>
            <person name="Medema M.H."/>
            <person name="Devos D.P."/>
            <person name="Kaster A.-K."/>
            <person name="Ovreas L."/>
            <person name="Rohde M."/>
            <person name="Galperin M.Y."/>
            <person name="Jogler C."/>
        </authorList>
    </citation>
    <scope>NUCLEOTIDE SEQUENCE [LARGE SCALE GENOMIC DNA]</scope>
    <source>
        <strain evidence="3 4">Pan241w</strain>
    </source>
</reference>
<feature type="domain" description="Prenyltransferase alpha-alpha toroid" evidence="2">
    <location>
        <begin position="87"/>
        <end position="268"/>
    </location>
</feature>
<organism evidence="3 4">
    <name type="scientific">Gimesia alba</name>
    <dbReference type="NCBI Taxonomy" id="2527973"/>
    <lineage>
        <taxon>Bacteria</taxon>
        <taxon>Pseudomonadati</taxon>
        <taxon>Planctomycetota</taxon>
        <taxon>Planctomycetia</taxon>
        <taxon>Planctomycetales</taxon>
        <taxon>Planctomycetaceae</taxon>
        <taxon>Gimesia</taxon>
    </lineage>
</organism>
<dbReference type="InterPro" id="IPR008930">
    <property type="entry name" value="Terpenoid_cyclase/PrenylTrfase"/>
</dbReference>
<dbReference type="Proteomes" id="UP000317171">
    <property type="component" value="Chromosome"/>
</dbReference>
<keyword evidence="1" id="KW-0677">Repeat</keyword>
<dbReference type="EMBL" id="CP036269">
    <property type="protein sequence ID" value="QDT43563.1"/>
    <property type="molecule type" value="Genomic_DNA"/>
</dbReference>
<gene>
    <name evidence="3" type="ORF">Pan241w_36650</name>
</gene>
<dbReference type="KEGG" id="gaz:Pan241w_36650"/>
<evidence type="ECO:0000313" key="4">
    <source>
        <dbReference type="Proteomes" id="UP000317171"/>
    </source>
</evidence>
<sequence>MKFGKKRIQLCSGQVAILRYRCSVAKLIPVSHLFPRGILLLLSLAFTLGVRPVLAQVEVNRSVDAQGKKYYTPPTRNAVNRGLKFLAERQHPDGSFGSGSTFKNNVAVTALCGMAFLAEGSTPGRGKYGGQVQKAVDFILASCKPSGYIISPDSISHGPMYGHGFATLFLAEVYGMTHRKDVRIKLEKAVELIVKSQNAKGGWRYTPESKDADLSVTVCQIMALRAARNCGIFISKEVIDRCTKYVKESQNPDGGFRYQLVHQAESEFPRSAAGVVALYSAGIYEGAEIQNGLGYLMRHLPNQRYFRGSHYYYGQYYAVQAMWQAGAGYWDDWYTAIREELVAGQMTSGSWRPGSANCVEYSTAMSCIVLQIPRNNIPIFQR</sequence>
<dbReference type="GO" id="GO:0016740">
    <property type="term" value="F:transferase activity"/>
    <property type="evidence" value="ECO:0007669"/>
    <property type="project" value="UniProtKB-KW"/>
</dbReference>
<accession>A0A517RI72</accession>
<dbReference type="InterPro" id="IPR001330">
    <property type="entry name" value="Prenyltrans"/>
</dbReference>
<keyword evidence="4" id="KW-1185">Reference proteome</keyword>
<evidence type="ECO:0000259" key="2">
    <source>
        <dbReference type="Pfam" id="PF00432"/>
    </source>
</evidence>
<evidence type="ECO:0000313" key="3">
    <source>
        <dbReference type="EMBL" id="QDT43563.1"/>
    </source>
</evidence>
<dbReference type="Pfam" id="PF00432">
    <property type="entry name" value="Prenyltrans"/>
    <property type="match status" value="1"/>
</dbReference>
<dbReference type="CDD" id="cd00688">
    <property type="entry name" value="ISOPREN_C2_like"/>
    <property type="match status" value="1"/>
</dbReference>
<keyword evidence="3" id="KW-0808">Transferase</keyword>
<evidence type="ECO:0000256" key="1">
    <source>
        <dbReference type="ARBA" id="ARBA00022737"/>
    </source>
</evidence>
<dbReference type="Gene3D" id="1.50.10.20">
    <property type="match status" value="3"/>
</dbReference>
<protein>
    <submittedName>
        <fullName evidence="3">Prenyltransferase and squalene oxidase repeat protein</fullName>
    </submittedName>
</protein>
<dbReference type="AlphaFoldDB" id="A0A517RI72"/>
<name>A0A517RI72_9PLAN</name>
<dbReference type="SUPFAM" id="SSF48239">
    <property type="entry name" value="Terpenoid cyclases/Protein prenyltransferases"/>
    <property type="match status" value="1"/>
</dbReference>